<accession>A0A9P4V0F6</accession>
<reference evidence="2" key="1">
    <citation type="journal article" date="2020" name="Stud. Mycol.">
        <title>101 Dothideomycetes genomes: a test case for predicting lifestyles and emergence of pathogens.</title>
        <authorList>
            <person name="Haridas S."/>
            <person name="Albert R."/>
            <person name="Binder M."/>
            <person name="Bloem J."/>
            <person name="Labutti K."/>
            <person name="Salamov A."/>
            <person name="Andreopoulos B."/>
            <person name="Baker S."/>
            <person name="Barry K."/>
            <person name="Bills G."/>
            <person name="Bluhm B."/>
            <person name="Cannon C."/>
            <person name="Castanera R."/>
            <person name="Culley D."/>
            <person name="Daum C."/>
            <person name="Ezra D."/>
            <person name="Gonzalez J."/>
            <person name="Henrissat B."/>
            <person name="Kuo A."/>
            <person name="Liang C."/>
            <person name="Lipzen A."/>
            <person name="Lutzoni F."/>
            <person name="Magnuson J."/>
            <person name="Mondo S."/>
            <person name="Nolan M."/>
            <person name="Ohm R."/>
            <person name="Pangilinan J."/>
            <person name="Park H.-J."/>
            <person name="Ramirez L."/>
            <person name="Alfaro M."/>
            <person name="Sun H."/>
            <person name="Tritt A."/>
            <person name="Yoshinaga Y."/>
            <person name="Zwiers L.-H."/>
            <person name="Turgeon B."/>
            <person name="Goodwin S."/>
            <person name="Spatafora J."/>
            <person name="Crous P."/>
            <person name="Grigoriev I."/>
        </authorList>
    </citation>
    <scope>NUCLEOTIDE SEQUENCE</scope>
    <source>
        <strain evidence="2">CBS 125425</strain>
    </source>
</reference>
<evidence type="ECO:0000256" key="1">
    <source>
        <dbReference type="SAM" id="MobiDB-lite"/>
    </source>
</evidence>
<evidence type="ECO:0000313" key="2">
    <source>
        <dbReference type="EMBL" id="KAF2733424.1"/>
    </source>
</evidence>
<name>A0A9P4V0F6_9PLEO</name>
<dbReference type="AlphaFoldDB" id="A0A9P4V0F6"/>
<dbReference type="EMBL" id="ML996161">
    <property type="protein sequence ID" value="KAF2733424.1"/>
    <property type="molecule type" value="Genomic_DNA"/>
</dbReference>
<keyword evidence="3" id="KW-1185">Reference proteome</keyword>
<sequence>MTSTTTVIRHGARARLACAQRPAPSSSTASLPSCAADAGLRWPTTHDARHGRWATGDGQRSRCSACEGYGTSSFVRGASIGGRGMAKRSNGENVARTASSDFRFGTCSSNITAVVVCDHEQPRRFTPEEGAASRPGIAPGSSASVVSSLSPGARCTYYKLALVATMPSTATLRSPPHGGMAFACTPDSASSPHNAGDRLELTFRIHRQPSCETDEAQSRFSTHVIIHLPVTCPHLLPQASLKQPTIAKRLRILPLSSAECAGPTGPTFSESSQAHLVRSSLNRP</sequence>
<protein>
    <submittedName>
        <fullName evidence="2">Uncharacterized protein</fullName>
    </submittedName>
</protein>
<dbReference type="Proteomes" id="UP000799444">
    <property type="component" value="Unassembled WGS sequence"/>
</dbReference>
<gene>
    <name evidence="2" type="ORF">EJ04DRAFT_271707</name>
</gene>
<proteinExistence type="predicted"/>
<feature type="compositionally biased region" description="Polar residues" evidence="1">
    <location>
        <begin position="266"/>
        <end position="284"/>
    </location>
</feature>
<organism evidence="2 3">
    <name type="scientific">Polyplosphaeria fusca</name>
    <dbReference type="NCBI Taxonomy" id="682080"/>
    <lineage>
        <taxon>Eukaryota</taxon>
        <taxon>Fungi</taxon>
        <taxon>Dikarya</taxon>
        <taxon>Ascomycota</taxon>
        <taxon>Pezizomycotina</taxon>
        <taxon>Dothideomycetes</taxon>
        <taxon>Pleosporomycetidae</taxon>
        <taxon>Pleosporales</taxon>
        <taxon>Tetraplosphaeriaceae</taxon>
        <taxon>Polyplosphaeria</taxon>
    </lineage>
</organism>
<comment type="caution">
    <text evidence="2">The sequence shown here is derived from an EMBL/GenBank/DDBJ whole genome shotgun (WGS) entry which is preliminary data.</text>
</comment>
<evidence type="ECO:0000313" key="3">
    <source>
        <dbReference type="Proteomes" id="UP000799444"/>
    </source>
</evidence>
<feature type="region of interest" description="Disordered" evidence="1">
    <location>
        <begin position="263"/>
        <end position="284"/>
    </location>
</feature>